<dbReference type="Proteomes" id="UP000053660">
    <property type="component" value="Unassembled WGS sequence"/>
</dbReference>
<proteinExistence type="predicted"/>
<keyword evidence="1" id="KW-1133">Transmembrane helix</keyword>
<gene>
    <name evidence="2" type="ORF">OESDEN_18719</name>
</gene>
<keyword evidence="3" id="KW-1185">Reference proteome</keyword>
<accession>A0A0B1S9K0</accession>
<keyword evidence="1" id="KW-0812">Transmembrane</keyword>
<keyword evidence="1" id="KW-0472">Membrane</keyword>
<evidence type="ECO:0000256" key="1">
    <source>
        <dbReference type="SAM" id="Phobius"/>
    </source>
</evidence>
<protein>
    <submittedName>
        <fullName evidence="2">Uncharacterized protein</fullName>
    </submittedName>
</protein>
<feature type="transmembrane region" description="Helical" evidence="1">
    <location>
        <begin position="7"/>
        <end position="26"/>
    </location>
</feature>
<evidence type="ECO:0000313" key="3">
    <source>
        <dbReference type="Proteomes" id="UP000053660"/>
    </source>
</evidence>
<sequence>MKWHNESALGYFQQSLFMLTVVMLTSSHSSNHIQSLISSVVSLLSIIPLSTNSRLALFFVTQRRHCGQVVILLELCPMLSE</sequence>
<reference evidence="2 3" key="1">
    <citation type="submission" date="2014-03" db="EMBL/GenBank/DDBJ databases">
        <title>Draft genome of the hookworm Oesophagostomum dentatum.</title>
        <authorList>
            <person name="Mitreva M."/>
        </authorList>
    </citation>
    <scope>NUCLEOTIDE SEQUENCE [LARGE SCALE GENOMIC DNA]</scope>
    <source>
        <strain evidence="2 3">OD-Hann</strain>
    </source>
</reference>
<organism evidence="2 3">
    <name type="scientific">Oesophagostomum dentatum</name>
    <name type="common">Nodular worm</name>
    <dbReference type="NCBI Taxonomy" id="61180"/>
    <lineage>
        <taxon>Eukaryota</taxon>
        <taxon>Metazoa</taxon>
        <taxon>Ecdysozoa</taxon>
        <taxon>Nematoda</taxon>
        <taxon>Chromadorea</taxon>
        <taxon>Rhabditida</taxon>
        <taxon>Rhabditina</taxon>
        <taxon>Rhabditomorpha</taxon>
        <taxon>Strongyloidea</taxon>
        <taxon>Strongylidae</taxon>
        <taxon>Oesophagostomum</taxon>
    </lineage>
</organism>
<dbReference type="AlphaFoldDB" id="A0A0B1S9K0"/>
<evidence type="ECO:0000313" key="2">
    <source>
        <dbReference type="EMBL" id="KHJ81594.1"/>
    </source>
</evidence>
<name>A0A0B1S9K0_OESDE</name>
<dbReference type="EMBL" id="KN587851">
    <property type="protein sequence ID" value="KHJ81594.1"/>
    <property type="molecule type" value="Genomic_DNA"/>
</dbReference>
<feature type="transmembrane region" description="Helical" evidence="1">
    <location>
        <begin position="32"/>
        <end position="49"/>
    </location>
</feature>